<sequence>MMGPLASHMVMHILLMNLLAPVAAMTACGVWHQRREPVGGALAFATAAQLFGLWIWHAPPLLTPALASVRLHLLMYGTLFLTALLYWWVVLRFRGSHSWKPILSLLVTSKLYCLLGVLFVFAPRALFTGMVSHNPAAVAPTPEAVLADQQLAGLLMLVACPTSYVLGGVVLGARWLFAMEADEIERPNTGEEAWT</sequence>
<keyword evidence="2" id="KW-1003">Cell membrane</keyword>
<keyword evidence="3 6" id="KW-0812">Transmembrane</keyword>
<dbReference type="EMBL" id="CP023068">
    <property type="protein sequence ID" value="ASY66050.1"/>
    <property type="molecule type" value="Genomic_DNA"/>
</dbReference>
<comment type="subcellular location">
    <subcellularLocation>
        <location evidence="1">Cell membrane</location>
        <topology evidence="1">Multi-pass membrane protein</topology>
    </subcellularLocation>
</comment>
<gene>
    <name evidence="7" type="ORF">SJ05684_b50680</name>
</gene>
<feature type="transmembrane region" description="Helical" evidence="6">
    <location>
        <begin position="111"/>
        <end position="131"/>
    </location>
</feature>
<dbReference type="AlphaFoldDB" id="A0A249PJD3"/>
<dbReference type="InterPro" id="IPR019108">
    <property type="entry name" value="Caa3_assmbl_CtaG-rel"/>
</dbReference>
<evidence type="ECO:0000256" key="1">
    <source>
        <dbReference type="ARBA" id="ARBA00004651"/>
    </source>
</evidence>
<evidence type="ECO:0000313" key="8">
    <source>
        <dbReference type="Proteomes" id="UP000217211"/>
    </source>
</evidence>
<keyword evidence="7" id="KW-0614">Plasmid</keyword>
<dbReference type="KEGG" id="esj:SJ05684_b50680"/>
<dbReference type="eggNOG" id="COG3336">
    <property type="taxonomic scope" value="Bacteria"/>
</dbReference>
<dbReference type="GO" id="GO:0005886">
    <property type="term" value="C:plasma membrane"/>
    <property type="evidence" value="ECO:0007669"/>
    <property type="project" value="UniProtKB-SubCell"/>
</dbReference>
<evidence type="ECO:0000256" key="6">
    <source>
        <dbReference type="SAM" id="Phobius"/>
    </source>
</evidence>
<evidence type="ECO:0000256" key="5">
    <source>
        <dbReference type="ARBA" id="ARBA00023136"/>
    </source>
</evidence>
<evidence type="ECO:0000313" key="7">
    <source>
        <dbReference type="EMBL" id="ASY66050.1"/>
    </source>
</evidence>
<protein>
    <recommendedName>
        <fullName evidence="9">Cytochrome C oxidase assembly protein</fullName>
    </recommendedName>
</protein>
<keyword evidence="4 6" id="KW-1133">Transmembrane helix</keyword>
<dbReference type="RefSeq" id="WP_244426696.1">
    <property type="nucleotide sequence ID" value="NZ_AJQT01000097.1"/>
</dbReference>
<reference evidence="7 8" key="1">
    <citation type="submission" date="2017-08" db="EMBL/GenBank/DDBJ databases">
        <title>Multipartite genome sequences of Sinorhizobium species nodulating soybeans.</title>
        <authorList>
            <person name="Tian C.F."/>
        </authorList>
    </citation>
    <scope>NUCLEOTIDE SEQUENCE [LARGE SCALE GENOMIC DNA]</scope>
    <source>
        <strain evidence="7 8">CCBAU 05684</strain>
        <plasmid evidence="8">psj05684b</plasmid>
    </source>
</reference>
<feature type="transmembrane region" description="Helical" evidence="6">
    <location>
        <begin position="38"/>
        <end position="57"/>
    </location>
</feature>
<feature type="transmembrane region" description="Helical" evidence="6">
    <location>
        <begin position="151"/>
        <end position="177"/>
    </location>
</feature>
<keyword evidence="8" id="KW-1185">Reference proteome</keyword>
<accession>A0A249PJD3</accession>
<name>A0A249PJD3_9HYPH</name>
<geneLocation type="plasmid" evidence="8">
    <name>psj05684b</name>
</geneLocation>
<proteinExistence type="predicted"/>
<feature type="transmembrane region" description="Helical" evidence="6">
    <location>
        <begin position="69"/>
        <end position="90"/>
    </location>
</feature>
<evidence type="ECO:0000256" key="3">
    <source>
        <dbReference type="ARBA" id="ARBA00022692"/>
    </source>
</evidence>
<evidence type="ECO:0008006" key="9">
    <source>
        <dbReference type="Google" id="ProtNLM"/>
    </source>
</evidence>
<keyword evidence="5 6" id="KW-0472">Membrane</keyword>
<dbReference type="STRING" id="716928.GCA_000261485_04395"/>
<evidence type="ECO:0000256" key="4">
    <source>
        <dbReference type="ARBA" id="ARBA00022989"/>
    </source>
</evidence>
<organism evidence="7 8">
    <name type="scientific">Sinorhizobium sojae CCBAU 05684</name>
    <dbReference type="NCBI Taxonomy" id="716928"/>
    <lineage>
        <taxon>Bacteria</taxon>
        <taxon>Pseudomonadati</taxon>
        <taxon>Pseudomonadota</taxon>
        <taxon>Alphaproteobacteria</taxon>
        <taxon>Hyphomicrobiales</taxon>
        <taxon>Rhizobiaceae</taxon>
        <taxon>Sinorhizobium/Ensifer group</taxon>
        <taxon>Sinorhizobium</taxon>
    </lineage>
</organism>
<dbReference type="Pfam" id="PF09678">
    <property type="entry name" value="Caa3_CtaG"/>
    <property type="match status" value="1"/>
</dbReference>
<dbReference type="Proteomes" id="UP000217211">
    <property type="component" value="Plasmid pSJ05684b"/>
</dbReference>
<evidence type="ECO:0000256" key="2">
    <source>
        <dbReference type="ARBA" id="ARBA00022475"/>
    </source>
</evidence>
<feature type="transmembrane region" description="Helical" evidence="6">
    <location>
        <begin position="12"/>
        <end position="31"/>
    </location>
</feature>